<dbReference type="EC" id="1.1.1.22" evidence="3"/>
<dbReference type="AlphaFoldDB" id="A0A0G0W4F1"/>
<dbReference type="SUPFAM" id="SSF52413">
    <property type="entry name" value="UDP-glucose/GDP-mannose dehydrogenase C-terminal domain"/>
    <property type="match status" value="1"/>
</dbReference>
<feature type="active site" description="Nucleophile" evidence="7">
    <location>
        <position position="143"/>
    </location>
</feature>
<dbReference type="GO" id="GO:0003979">
    <property type="term" value="F:UDP-glucose 6-dehydrogenase activity"/>
    <property type="evidence" value="ECO:0007669"/>
    <property type="project" value="UniProtKB-EC"/>
</dbReference>
<feature type="binding site" evidence="8">
    <location>
        <begin position="132"/>
        <end position="136"/>
    </location>
    <ligand>
        <name>substrate</name>
    </ligand>
</feature>
<feature type="binding site" evidence="8">
    <location>
        <position position="87"/>
    </location>
    <ligand>
        <name>substrate</name>
    </ligand>
</feature>
<feature type="binding site" evidence="8">
    <location>
        <begin position="35"/>
        <end position="38"/>
    </location>
    <ligand>
        <name>substrate</name>
    </ligand>
</feature>
<protein>
    <recommendedName>
        <fullName evidence="3">UDP-glucose 6-dehydrogenase</fullName>
        <ecNumber evidence="3">1.1.1.22</ecNumber>
    </recommendedName>
</protein>
<feature type="binding site" evidence="8">
    <location>
        <position position="140"/>
    </location>
    <ligand>
        <name>substrate</name>
    </ligand>
</feature>
<feature type="binding site" evidence="9">
    <location>
        <position position="38"/>
    </location>
    <ligand>
        <name>NAD(+)</name>
        <dbReference type="ChEBI" id="CHEBI:57540"/>
    </ligand>
</feature>
<dbReference type="InterPro" id="IPR017476">
    <property type="entry name" value="UDP-Glc/GDP-Man"/>
</dbReference>
<dbReference type="InterPro" id="IPR001732">
    <property type="entry name" value="UDP-Glc/GDP-Man_DH_N"/>
</dbReference>
<keyword evidence="5 9" id="KW-0520">NAD</keyword>
<evidence type="ECO:0000256" key="1">
    <source>
        <dbReference type="ARBA" id="ARBA00004701"/>
    </source>
</evidence>
<organism evidence="11 12">
    <name type="scientific">Candidatus Nomurabacteria bacterium GW2011_GWA2_40_9</name>
    <dbReference type="NCBI Taxonomy" id="1618734"/>
    <lineage>
        <taxon>Bacteria</taxon>
        <taxon>Candidatus Nomuraibacteriota</taxon>
    </lineage>
</organism>
<dbReference type="InterPro" id="IPR028357">
    <property type="entry name" value="UDPglc_DH_bac"/>
</dbReference>
<dbReference type="GO" id="GO:0000271">
    <property type="term" value="P:polysaccharide biosynthetic process"/>
    <property type="evidence" value="ECO:0007669"/>
    <property type="project" value="InterPro"/>
</dbReference>
<feature type="binding site" evidence="9">
    <location>
        <position position="146"/>
    </location>
    <ligand>
        <name>NAD(+)</name>
        <dbReference type="ChEBI" id="CHEBI:57540"/>
    </ligand>
</feature>
<dbReference type="GO" id="GO:0006065">
    <property type="term" value="P:UDP-glucuronate biosynthetic process"/>
    <property type="evidence" value="ECO:0007669"/>
    <property type="project" value="UniProtKB-UniPathway"/>
</dbReference>
<dbReference type="SMART" id="SM00984">
    <property type="entry name" value="UDPG_MGDP_dh_C"/>
    <property type="match status" value="1"/>
</dbReference>
<evidence type="ECO:0000256" key="3">
    <source>
        <dbReference type="ARBA" id="ARBA00012954"/>
    </source>
</evidence>
<evidence type="ECO:0000256" key="5">
    <source>
        <dbReference type="ARBA" id="ARBA00023027"/>
    </source>
</evidence>
<dbReference type="Gene3D" id="3.40.50.720">
    <property type="entry name" value="NAD(P)-binding Rossmann-like Domain"/>
    <property type="match status" value="2"/>
</dbReference>
<dbReference type="Gene3D" id="1.20.5.100">
    <property type="entry name" value="Cytochrome c1, transmembrane anchor, C-terminal"/>
    <property type="match status" value="1"/>
</dbReference>
<evidence type="ECO:0000313" key="12">
    <source>
        <dbReference type="Proteomes" id="UP000034749"/>
    </source>
</evidence>
<dbReference type="PANTHER" id="PTHR43750:SF3">
    <property type="entry name" value="UDP-GLUCOSE 6-DEHYDROGENASE TUAD"/>
    <property type="match status" value="1"/>
</dbReference>
<evidence type="ECO:0000256" key="2">
    <source>
        <dbReference type="ARBA" id="ARBA00006601"/>
    </source>
</evidence>
<gene>
    <name evidence="11" type="ORF">UU24_C0016G0001</name>
</gene>
<feature type="binding site" evidence="9">
    <location>
        <position position="4"/>
    </location>
    <ligand>
        <name>NAD(+)</name>
        <dbReference type="ChEBI" id="CHEBI:57540"/>
    </ligand>
</feature>
<dbReference type="NCBIfam" id="TIGR03026">
    <property type="entry name" value="NDP-sugDHase"/>
    <property type="match status" value="1"/>
</dbReference>
<sequence>HKSTVPVETGEKVKEIIRRNINKGADFDVVSNPEFLREGSAIKDTLEPDRIVIGAESEKAIEAMKRLYGPIKAPLIVTDIKSAEMIKHASNAFLATKISFINSVARICELSGADVEKVAEGMGYDKRIGKAFLNAGIGFGGSCFPKDSQAFIKIAEKYGYDYQLLKATNEINGEQKKDFVDKIKKAVGNANGKTIGVLGLSFKPNTDDMRFAPSVYIINELQKLGAEIKAYDPVAMEKAKDIFKNVEFCNDAYEASKGADALLILTEWNEFKELDFKKIKSLLKAPIVIDGRNIYSLDEMQKYGFTYVSIGRKPILAD</sequence>
<comment type="similarity">
    <text evidence="2">Belongs to the UDP-glucose/GDP-mannose dehydrogenase family.</text>
</comment>
<dbReference type="Pfam" id="PF03720">
    <property type="entry name" value="UDPG_MGDP_dh_C"/>
    <property type="match status" value="1"/>
</dbReference>
<dbReference type="Pfam" id="PF03721">
    <property type="entry name" value="UDPG_MGDP_dh_N"/>
    <property type="match status" value="1"/>
</dbReference>
<comment type="catalytic activity">
    <reaction evidence="6">
        <text>UDP-alpha-D-glucose + 2 NAD(+) + H2O = UDP-alpha-D-glucuronate + 2 NADH + 3 H(+)</text>
        <dbReference type="Rhea" id="RHEA:23596"/>
        <dbReference type="ChEBI" id="CHEBI:15377"/>
        <dbReference type="ChEBI" id="CHEBI:15378"/>
        <dbReference type="ChEBI" id="CHEBI:57540"/>
        <dbReference type="ChEBI" id="CHEBI:57945"/>
        <dbReference type="ChEBI" id="CHEBI:58052"/>
        <dbReference type="ChEBI" id="CHEBI:58885"/>
        <dbReference type="EC" id="1.1.1.22"/>
    </reaction>
</comment>
<feature type="domain" description="UDP-glucose/GDP-mannose dehydrogenase C-terminal" evidence="10">
    <location>
        <begin position="196"/>
        <end position="297"/>
    </location>
</feature>
<dbReference type="InterPro" id="IPR036291">
    <property type="entry name" value="NAD(P)-bd_dom_sf"/>
</dbReference>
<dbReference type="Proteomes" id="UP000034749">
    <property type="component" value="Unassembled WGS sequence"/>
</dbReference>
<evidence type="ECO:0000256" key="8">
    <source>
        <dbReference type="PIRSR" id="PIRSR500134-2"/>
    </source>
</evidence>
<comment type="pathway">
    <text evidence="1">Nucleotide-sugar biosynthesis; UDP-alpha-D-glucuronate biosynthesis; UDP-alpha-D-glucuronate from UDP-alpha-D-glucose: step 1/1.</text>
</comment>
<feature type="binding site" evidence="8">
    <location>
        <position position="203"/>
    </location>
    <ligand>
        <name>substrate</name>
    </ligand>
</feature>
<dbReference type="PATRIC" id="fig|1618734.3.peg.424"/>
<dbReference type="Pfam" id="PF00984">
    <property type="entry name" value="UDPG_MGDP_dh"/>
    <property type="match status" value="1"/>
</dbReference>
<dbReference type="PIRSF" id="PIRSF000124">
    <property type="entry name" value="UDPglc_GDPman_dh"/>
    <property type="match status" value="1"/>
</dbReference>
<dbReference type="GO" id="GO:0051287">
    <property type="term" value="F:NAD binding"/>
    <property type="evidence" value="ECO:0007669"/>
    <property type="project" value="InterPro"/>
</dbReference>
<dbReference type="SUPFAM" id="SSF51735">
    <property type="entry name" value="NAD(P)-binding Rossmann-fold domains"/>
    <property type="match status" value="1"/>
</dbReference>
<proteinExistence type="inferred from homology"/>
<evidence type="ECO:0000256" key="9">
    <source>
        <dbReference type="PIRSR" id="PIRSR500134-3"/>
    </source>
</evidence>
<evidence type="ECO:0000256" key="4">
    <source>
        <dbReference type="ARBA" id="ARBA00023002"/>
    </source>
</evidence>
<evidence type="ECO:0000256" key="7">
    <source>
        <dbReference type="PIRSR" id="PIRSR500134-1"/>
    </source>
</evidence>
<comment type="caution">
    <text evidence="11">The sequence shown here is derived from an EMBL/GenBank/DDBJ whole genome shotgun (WGS) entry which is preliminary data.</text>
</comment>
<dbReference type="SUPFAM" id="SSF48179">
    <property type="entry name" value="6-phosphogluconate dehydrogenase C-terminal domain-like"/>
    <property type="match status" value="1"/>
</dbReference>
<dbReference type="PIRSF" id="PIRSF500134">
    <property type="entry name" value="UDPglc_DH_bac"/>
    <property type="match status" value="1"/>
</dbReference>
<dbReference type="InterPro" id="IPR014027">
    <property type="entry name" value="UDP-Glc/GDP-Man_DH_C"/>
</dbReference>
<dbReference type="InterPro" id="IPR036220">
    <property type="entry name" value="UDP-Glc/GDP-Man_DH_C_sf"/>
</dbReference>
<accession>A0A0G0W4F1</accession>
<evidence type="ECO:0000259" key="10">
    <source>
        <dbReference type="SMART" id="SM00984"/>
    </source>
</evidence>
<evidence type="ECO:0000313" key="11">
    <source>
        <dbReference type="EMBL" id="KKR79110.1"/>
    </source>
</evidence>
<dbReference type="InterPro" id="IPR008927">
    <property type="entry name" value="6-PGluconate_DH-like_C_sf"/>
</dbReference>
<feature type="non-terminal residue" evidence="11">
    <location>
        <position position="1"/>
    </location>
</feature>
<name>A0A0G0W4F1_9BACT</name>
<feature type="binding site" evidence="9">
    <location>
        <position position="210"/>
    </location>
    <ligand>
        <name>NAD(+)</name>
        <dbReference type="ChEBI" id="CHEBI:57540"/>
    </ligand>
</feature>
<dbReference type="EMBL" id="LBZW01000016">
    <property type="protein sequence ID" value="KKR79110.1"/>
    <property type="molecule type" value="Genomic_DNA"/>
</dbReference>
<dbReference type="UniPathway" id="UPA00038">
    <property type="reaction ID" value="UER00491"/>
</dbReference>
<reference evidence="11 12" key="1">
    <citation type="journal article" date="2015" name="Nature">
        <title>rRNA introns, odd ribosomes, and small enigmatic genomes across a large radiation of phyla.</title>
        <authorList>
            <person name="Brown C.T."/>
            <person name="Hug L.A."/>
            <person name="Thomas B.C."/>
            <person name="Sharon I."/>
            <person name="Castelle C.J."/>
            <person name="Singh A."/>
            <person name="Wilkins M.J."/>
            <person name="Williams K.H."/>
            <person name="Banfield J.F."/>
        </authorList>
    </citation>
    <scope>NUCLEOTIDE SEQUENCE [LARGE SCALE GENOMIC DNA]</scope>
</reference>
<evidence type="ECO:0000256" key="6">
    <source>
        <dbReference type="ARBA" id="ARBA00047473"/>
    </source>
</evidence>
<dbReference type="PANTHER" id="PTHR43750">
    <property type="entry name" value="UDP-GLUCOSE 6-DEHYDROGENASE TUAD"/>
    <property type="match status" value="1"/>
</dbReference>
<dbReference type="InterPro" id="IPR014026">
    <property type="entry name" value="UDP-Glc/GDP-Man_DH_dimer"/>
</dbReference>
<keyword evidence="4" id="KW-0560">Oxidoreductase</keyword>